<dbReference type="GO" id="GO:0055085">
    <property type="term" value="P:transmembrane transport"/>
    <property type="evidence" value="ECO:0007669"/>
    <property type="project" value="InterPro"/>
</dbReference>
<dbReference type="RefSeq" id="WP_018648580.1">
    <property type="nucleotide sequence ID" value="NZ_VLLA01000037.1"/>
</dbReference>
<comment type="caution">
    <text evidence="7">The sequence shown here is derived from an EMBL/GenBank/DDBJ whole genome shotgun (WGS) entry which is preliminary data.</text>
</comment>
<keyword evidence="2" id="KW-0812">Transmembrane</keyword>
<evidence type="ECO:0000313" key="8">
    <source>
        <dbReference type="Proteomes" id="UP000316291"/>
    </source>
</evidence>
<dbReference type="Proteomes" id="UP000316291">
    <property type="component" value="Unassembled WGS sequence"/>
</dbReference>
<dbReference type="GO" id="GO:0016020">
    <property type="term" value="C:membrane"/>
    <property type="evidence" value="ECO:0007669"/>
    <property type="project" value="UniProtKB-SubCell"/>
</dbReference>
<dbReference type="Pfam" id="PF03544">
    <property type="entry name" value="TonB_C"/>
    <property type="match status" value="1"/>
</dbReference>
<dbReference type="PROSITE" id="PS52015">
    <property type="entry name" value="TONB_CTD"/>
    <property type="match status" value="1"/>
</dbReference>
<dbReference type="SUPFAM" id="SSF74653">
    <property type="entry name" value="TolA/TonB C-terminal domain"/>
    <property type="match status" value="1"/>
</dbReference>
<dbReference type="Gene3D" id="3.30.1150.10">
    <property type="match status" value="1"/>
</dbReference>
<accession>A0A562QV42</accession>
<dbReference type="InterPro" id="IPR006260">
    <property type="entry name" value="TonB/TolA_C"/>
</dbReference>
<dbReference type="NCBIfam" id="TIGR01352">
    <property type="entry name" value="tonB_Cterm"/>
    <property type="match status" value="1"/>
</dbReference>
<dbReference type="AlphaFoldDB" id="A0A562QV42"/>
<keyword evidence="8" id="KW-1185">Reference proteome</keyword>
<keyword evidence="4" id="KW-0472">Membrane</keyword>
<keyword evidence="5" id="KW-0732">Signal</keyword>
<sequence length="158" mass="16825">MQMKFPLLLAALLGLLAAFPAYAQTEAPDTQESSINAWKRQVSNRLFSKRIYPRNSPAEGGTAKVLFVLDRTGNLISSALVESTGSSELDAAALAMVEAAAPFPEPPAEIEDDSLHLTAPIVFRAKTTLPWSGSPPPAEAAAEQAKVDAKMRSICRGC</sequence>
<feature type="chain" id="PRO_5022052644" evidence="5">
    <location>
        <begin position="24"/>
        <end position="158"/>
    </location>
</feature>
<evidence type="ECO:0000256" key="1">
    <source>
        <dbReference type="ARBA" id="ARBA00004167"/>
    </source>
</evidence>
<name>A0A562QV42_9BRAD</name>
<evidence type="ECO:0000313" key="7">
    <source>
        <dbReference type="EMBL" id="TWI60174.1"/>
    </source>
</evidence>
<reference evidence="7 8" key="1">
    <citation type="journal article" date="2015" name="Stand. Genomic Sci.">
        <title>Genomic Encyclopedia of Bacterial and Archaeal Type Strains, Phase III: the genomes of soil and plant-associated and newly described type strains.</title>
        <authorList>
            <person name="Whitman W.B."/>
            <person name="Woyke T."/>
            <person name="Klenk H.P."/>
            <person name="Zhou Y."/>
            <person name="Lilburn T.G."/>
            <person name="Beck B.J."/>
            <person name="De Vos P."/>
            <person name="Vandamme P."/>
            <person name="Eisen J.A."/>
            <person name="Garrity G."/>
            <person name="Hugenholtz P."/>
            <person name="Kyrpides N.C."/>
        </authorList>
    </citation>
    <scope>NUCLEOTIDE SEQUENCE [LARGE SCALE GENOMIC DNA]</scope>
    <source>
        <strain evidence="7 8">CGMCC 1.10948</strain>
    </source>
</reference>
<dbReference type="InterPro" id="IPR037682">
    <property type="entry name" value="TonB_C"/>
</dbReference>
<evidence type="ECO:0000256" key="5">
    <source>
        <dbReference type="SAM" id="SignalP"/>
    </source>
</evidence>
<evidence type="ECO:0000256" key="4">
    <source>
        <dbReference type="ARBA" id="ARBA00023136"/>
    </source>
</evidence>
<keyword evidence="3" id="KW-1133">Transmembrane helix</keyword>
<evidence type="ECO:0000256" key="3">
    <source>
        <dbReference type="ARBA" id="ARBA00022989"/>
    </source>
</evidence>
<feature type="signal peptide" evidence="5">
    <location>
        <begin position="1"/>
        <end position="23"/>
    </location>
</feature>
<proteinExistence type="predicted"/>
<comment type="subcellular location">
    <subcellularLocation>
        <location evidence="1">Membrane</location>
        <topology evidence="1">Single-pass membrane protein</topology>
    </subcellularLocation>
</comment>
<feature type="domain" description="TonB C-terminal" evidence="6">
    <location>
        <begin position="37"/>
        <end position="132"/>
    </location>
</feature>
<dbReference type="EMBL" id="VLLA01000037">
    <property type="protein sequence ID" value="TWI60174.1"/>
    <property type="molecule type" value="Genomic_DNA"/>
</dbReference>
<evidence type="ECO:0000256" key="2">
    <source>
        <dbReference type="ARBA" id="ARBA00022692"/>
    </source>
</evidence>
<organism evidence="7 8">
    <name type="scientific">Bradyrhizobium huanghuaihaiense</name>
    <dbReference type="NCBI Taxonomy" id="990078"/>
    <lineage>
        <taxon>Bacteria</taxon>
        <taxon>Pseudomonadati</taxon>
        <taxon>Pseudomonadota</taxon>
        <taxon>Alphaproteobacteria</taxon>
        <taxon>Hyphomicrobiales</taxon>
        <taxon>Nitrobacteraceae</taxon>
        <taxon>Bradyrhizobium</taxon>
    </lineage>
</organism>
<protein>
    <submittedName>
        <fullName evidence="7">Protein TonB</fullName>
    </submittedName>
</protein>
<evidence type="ECO:0000259" key="6">
    <source>
        <dbReference type="PROSITE" id="PS52015"/>
    </source>
</evidence>
<gene>
    <name evidence="7" type="ORF">IQ16_07877</name>
</gene>